<accession>X1G0D9</accession>
<proteinExistence type="predicted"/>
<name>X1G0D9_9ZZZZ</name>
<comment type="caution">
    <text evidence="1">The sequence shown here is derived from an EMBL/GenBank/DDBJ whole genome shotgun (WGS) entry which is preliminary data.</text>
</comment>
<dbReference type="EMBL" id="BARU01016686">
    <property type="protein sequence ID" value="GAH51371.1"/>
    <property type="molecule type" value="Genomic_DNA"/>
</dbReference>
<reference evidence="1" key="1">
    <citation type="journal article" date="2014" name="Front. Microbiol.">
        <title>High frequency of phylogenetically diverse reductive dehalogenase-homologous genes in deep subseafloor sedimentary metagenomes.</title>
        <authorList>
            <person name="Kawai M."/>
            <person name="Futagami T."/>
            <person name="Toyoda A."/>
            <person name="Takaki Y."/>
            <person name="Nishi S."/>
            <person name="Hori S."/>
            <person name="Arai W."/>
            <person name="Tsubouchi T."/>
            <person name="Morono Y."/>
            <person name="Uchiyama I."/>
            <person name="Ito T."/>
            <person name="Fujiyama A."/>
            <person name="Inagaki F."/>
            <person name="Takami H."/>
        </authorList>
    </citation>
    <scope>NUCLEOTIDE SEQUENCE</scope>
    <source>
        <strain evidence="1">Expedition CK06-06</strain>
    </source>
</reference>
<gene>
    <name evidence="1" type="ORF">S03H2_27724</name>
</gene>
<protein>
    <submittedName>
        <fullName evidence="1">Uncharacterized protein</fullName>
    </submittedName>
</protein>
<sequence length="163" mass="19122">MLQDEFGNEIPIDSVPIDNLGFFEYEQELKIDSPLSIPIGGGRTSVHMILSYLPLSVFNKSSGQLFNITYEDQDVGKIYGIKESNKWVKYFTITTIPEKVKLTMVEDPTQNMVINQKFYEEREYFFNYNPLEALEKDEEYTKVMIDALAREDYEFTYKLTDFE</sequence>
<evidence type="ECO:0000313" key="1">
    <source>
        <dbReference type="EMBL" id="GAH51371.1"/>
    </source>
</evidence>
<feature type="non-terminal residue" evidence="1">
    <location>
        <position position="163"/>
    </location>
</feature>
<dbReference type="AlphaFoldDB" id="X1G0D9"/>
<organism evidence="1">
    <name type="scientific">marine sediment metagenome</name>
    <dbReference type="NCBI Taxonomy" id="412755"/>
    <lineage>
        <taxon>unclassified sequences</taxon>
        <taxon>metagenomes</taxon>
        <taxon>ecological metagenomes</taxon>
    </lineage>
</organism>